<dbReference type="RefSeq" id="WP_183996414.1">
    <property type="nucleotide sequence ID" value="NZ_BMHW01000009.1"/>
</dbReference>
<feature type="domain" description="ABM" evidence="1">
    <location>
        <begin position="4"/>
        <end position="60"/>
    </location>
</feature>
<keyword evidence="3" id="KW-1185">Reference proteome</keyword>
<evidence type="ECO:0000313" key="2">
    <source>
        <dbReference type="EMBL" id="MBB6165280.1"/>
    </source>
</evidence>
<organism evidence="2 3">
    <name type="scientific">Rhizobium wenxiniae</name>
    <dbReference type="NCBI Taxonomy" id="1737357"/>
    <lineage>
        <taxon>Bacteria</taxon>
        <taxon>Pseudomonadati</taxon>
        <taxon>Pseudomonadota</taxon>
        <taxon>Alphaproteobacteria</taxon>
        <taxon>Hyphomicrobiales</taxon>
        <taxon>Rhizobiaceae</taxon>
        <taxon>Rhizobium/Agrobacterium group</taxon>
        <taxon>Rhizobium</taxon>
    </lineage>
</organism>
<evidence type="ECO:0000313" key="3">
    <source>
        <dbReference type="Proteomes" id="UP000547879"/>
    </source>
</evidence>
<dbReference type="Pfam" id="PF03992">
    <property type="entry name" value="ABM"/>
    <property type="match status" value="1"/>
</dbReference>
<proteinExistence type="predicted"/>
<accession>A0A7X0D267</accession>
<name>A0A7X0D267_9HYPH</name>
<dbReference type="SUPFAM" id="SSF54909">
    <property type="entry name" value="Dimeric alpha+beta barrel"/>
    <property type="match status" value="1"/>
</dbReference>
<reference evidence="2 3" key="1">
    <citation type="submission" date="2020-08" db="EMBL/GenBank/DDBJ databases">
        <title>Genomic Encyclopedia of Type Strains, Phase IV (KMG-IV): sequencing the most valuable type-strain genomes for metagenomic binning, comparative biology and taxonomic classification.</title>
        <authorList>
            <person name="Goeker M."/>
        </authorList>
    </citation>
    <scope>NUCLEOTIDE SEQUENCE [LARGE SCALE GENOMIC DNA]</scope>
    <source>
        <strain evidence="2 3">DSM 100734</strain>
    </source>
</reference>
<evidence type="ECO:0000259" key="1">
    <source>
        <dbReference type="Pfam" id="PF03992"/>
    </source>
</evidence>
<dbReference type="EMBL" id="JACHEG010000008">
    <property type="protein sequence ID" value="MBB6165280.1"/>
    <property type="molecule type" value="Genomic_DNA"/>
</dbReference>
<dbReference type="Proteomes" id="UP000547879">
    <property type="component" value="Unassembled WGS sequence"/>
</dbReference>
<comment type="caution">
    <text evidence="2">The sequence shown here is derived from an EMBL/GenBank/DDBJ whole genome shotgun (WGS) entry which is preliminary data.</text>
</comment>
<dbReference type="InterPro" id="IPR011008">
    <property type="entry name" value="Dimeric_a/b-barrel"/>
</dbReference>
<protein>
    <recommendedName>
        <fullName evidence="1">ABM domain-containing protein</fullName>
    </recommendedName>
</protein>
<dbReference type="Gene3D" id="3.30.70.100">
    <property type="match status" value="1"/>
</dbReference>
<dbReference type="InterPro" id="IPR007138">
    <property type="entry name" value="ABM_dom"/>
</dbReference>
<sequence length="121" mass="13426">MSYITNVFHMTVEPAALEEFKSLIAEIIALANKEPGTLIYEYSLGEDGRTVHIVERYLTEGVLPHIEETFGPFADRFLKLAKIETLYVYGEPPADMKAKLASFNAIFMAPLAGFARPTIAA</sequence>
<gene>
    <name evidence="2" type="ORF">HNQ72_005126</name>
</gene>
<dbReference type="AlphaFoldDB" id="A0A7X0D267"/>